<evidence type="ECO:0000256" key="3">
    <source>
        <dbReference type="ARBA" id="ARBA00022553"/>
    </source>
</evidence>
<dbReference type="Pfam" id="PF02518">
    <property type="entry name" value="HATPase_c"/>
    <property type="match status" value="1"/>
</dbReference>
<feature type="transmembrane region" description="Helical" evidence="9">
    <location>
        <begin position="88"/>
        <end position="106"/>
    </location>
</feature>
<evidence type="ECO:0000256" key="1">
    <source>
        <dbReference type="ARBA" id="ARBA00000085"/>
    </source>
</evidence>
<evidence type="ECO:0000256" key="6">
    <source>
        <dbReference type="ARBA" id="ARBA00022777"/>
    </source>
</evidence>
<keyword evidence="5" id="KW-0547">Nucleotide-binding</keyword>
<dbReference type="EC" id="2.7.13.3" evidence="2"/>
<keyword evidence="8" id="KW-0902">Two-component regulatory system</keyword>
<feature type="transmembrane region" description="Helical" evidence="9">
    <location>
        <begin position="53"/>
        <end position="76"/>
    </location>
</feature>
<organism evidence="13 14">
    <name type="scientific">Fodinicola feengrottensis</name>
    <dbReference type="NCBI Taxonomy" id="435914"/>
    <lineage>
        <taxon>Bacteria</taxon>
        <taxon>Bacillati</taxon>
        <taxon>Actinomycetota</taxon>
        <taxon>Actinomycetes</taxon>
        <taxon>Mycobacteriales</taxon>
        <taxon>Fodinicola</taxon>
    </lineage>
</organism>
<accession>A0ABP4VD29</accession>
<evidence type="ECO:0000256" key="2">
    <source>
        <dbReference type="ARBA" id="ARBA00012438"/>
    </source>
</evidence>
<dbReference type="Pfam" id="PF07730">
    <property type="entry name" value="HisKA_3"/>
    <property type="match status" value="1"/>
</dbReference>
<keyword evidence="9" id="KW-0812">Transmembrane</keyword>
<name>A0ABP4VD29_9ACTN</name>
<dbReference type="InterPro" id="IPR055558">
    <property type="entry name" value="DUF7134"/>
</dbReference>
<dbReference type="InterPro" id="IPR003594">
    <property type="entry name" value="HATPase_dom"/>
</dbReference>
<comment type="catalytic activity">
    <reaction evidence="1">
        <text>ATP + protein L-histidine = ADP + protein N-phospho-L-histidine.</text>
        <dbReference type="EC" id="2.7.13.3"/>
    </reaction>
</comment>
<keyword evidence="9" id="KW-1133">Transmembrane helix</keyword>
<dbReference type="Pfam" id="PF23539">
    <property type="entry name" value="DUF7134"/>
    <property type="match status" value="1"/>
</dbReference>
<keyword evidence="4" id="KW-0808">Transferase</keyword>
<evidence type="ECO:0000256" key="4">
    <source>
        <dbReference type="ARBA" id="ARBA00022679"/>
    </source>
</evidence>
<dbReference type="InterPro" id="IPR050482">
    <property type="entry name" value="Sensor_HK_TwoCompSys"/>
</dbReference>
<keyword evidence="14" id="KW-1185">Reference proteome</keyword>
<feature type="domain" description="DUF7134" evidence="12">
    <location>
        <begin position="7"/>
        <end position="140"/>
    </location>
</feature>
<dbReference type="PANTHER" id="PTHR24421">
    <property type="entry name" value="NITRATE/NITRITE SENSOR PROTEIN NARX-RELATED"/>
    <property type="match status" value="1"/>
</dbReference>
<evidence type="ECO:0000256" key="5">
    <source>
        <dbReference type="ARBA" id="ARBA00022741"/>
    </source>
</evidence>
<evidence type="ECO:0000259" key="10">
    <source>
        <dbReference type="Pfam" id="PF02518"/>
    </source>
</evidence>
<dbReference type="InterPro" id="IPR011712">
    <property type="entry name" value="Sig_transdc_His_kin_sub3_dim/P"/>
</dbReference>
<dbReference type="EMBL" id="BAAANY010000044">
    <property type="protein sequence ID" value="GAA1720049.1"/>
    <property type="molecule type" value="Genomic_DNA"/>
</dbReference>
<feature type="domain" description="Signal transduction histidine kinase subgroup 3 dimerisation and phosphoacceptor" evidence="11">
    <location>
        <begin position="170"/>
        <end position="233"/>
    </location>
</feature>
<evidence type="ECO:0000313" key="13">
    <source>
        <dbReference type="EMBL" id="GAA1720049.1"/>
    </source>
</evidence>
<evidence type="ECO:0000256" key="8">
    <source>
        <dbReference type="ARBA" id="ARBA00023012"/>
    </source>
</evidence>
<evidence type="ECO:0000259" key="11">
    <source>
        <dbReference type="Pfam" id="PF07730"/>
    </source>
</evidence>
<feature type="domain" description="Histidine kinase/HSP90-like ATPase" evidence="10">
    <location>
        <begin position="275"/>
        <end position="365"/>
    </location>
</feature>
<evidence type="ECO:0000256" key="7">
    <source>
        <dbReference type="ARBA" id="ARBA00022840"/>
    </source>
</evidence>
<dbReference type="Gene3D" id="1.20.5.1930">
    <property type="match status" value="1"/>
</dbReference>
<dbReference type="PANTHER" id="PTHR24421:SF10">
    <property type="entry name" value="NITRATE_NITRITE SENSOR PROTEIN NARQ"/>
    <property type="match status" value="1"/>
</dbReference>
<evidence type="ECO:0000313" key="14">
    <source>
        <dbReference type="Proteomes" id="UP001500618"/>
    </source>
</evidence>
<evidence type="ECO:0000256" key="9">
    <source>
        <dbReference type="SAM" id="Phobius"/>
    </source>
</evidence>
<feature type="transmembrane region" description="Helical" evidence="9">
    <location>
        <begin position="118"/>
        <end position="138"/>
    </location>
</feature>
<protein>
    <recommendedName>
        <fullName evidence="2">histidine kinase</fullName>
        <ecNumber evidence="2">2.7.13.3</ecNumber>
    </recommendedName>
</protein>
<dbReference type="Proteomes" id="UP001500618">
    <property type="component" value="Unassembled WGS sequence"/>
</dbReference>
<proteinExistence type="predicted"/>
<keyword evidence="3" id="KW-0597">Phosphoprotein</keyword>
<dbReference type="GO" id="GO:0016301">
    <property type="term" value="F:kinase activity"/>
    <property type="evidence" value="ECO:0007669"/>
    <property type="project" value="UniProtKB-KW"/>
</dbReference>
<dbReference type="SUPFAM" id="SSF55874">
    <property type="entry name" value="ATPase domain of HSP90 chaperone/DNA topoisomerase II/histidine kinase"/>
    <property type="match status" value="1"/>
</dbReference>
<keyword evidence="7" id="KW-0067">ATP-binding</keyword>
<sequence length="367" mass="39311">MKLRPLHPIVIDLAFLAVAVTDAAINIDPTDLLGNASMGLACVALIFRRRWPLIVFLLTLPAALLSTGIFASLIAIYTLASLTRRRPILIAGGVALIACYTLPWPPPPFTSVSGFDTIITLGYAVALAMAPALLGQLVQAQRDLSLRLKEISEAQEHQRLLTTQTVLAKERAQLAREMHDVVSHQVSLIAVRAGALQVRTNDPETKEAATTIRQLSVNTLDELRHMVTVLRASGSLPTDLTPQPTIGELAQLVAGSGISATLEADLPDDVSPPVQRAVYRTVQEALTNVRKHAPGADAAVRVWAENGDIRATVTNTPPTRPMLALPGSGHGLLGLRERAELLGGTIESGPTGDDGYRVQLRLPQKKP</sequence>
<dbReference type="RefSeq" id="WP_344315234.1">
    <property type="nucleotide sequence ID" value="NZ_BAAANY010000044.1"/>
</dbReference>
<dbReference type="InterPro" id="IPR036890">
    <property type="entry name" value="HATPase_C_sf"/>
</dbReference>
<dbReference type="CDD" id="cd16917">
    <property type="entry name" value="HATPase_UhpB-NarQ-NarX-like"/>
    <property type="match status" value="1"/>
</dbReference>
<gene>
    <name evidence="13" type="ORF">GCM10009765_80410</name>
</gene>
<dbReference type="Gene3D" id="3.30.565.10">
    <property type="entry name" value="Histidine kinase-like ATPase, C-terminal domain"/>
    <property type="match status" value="1"/>
</dbReference>
<keyword evidence="9" id="KW-0472">Membrane</keyword>
<reference evidence="14" key="1">
    <citation type="journal article" date="2019" name="Int. J. Syst. Evol. Microbiol.">
        <title>The Global Catalogue of Microorganisms (GCM) 10K type strain sequencing project: providing services to taxonomists for standard genome sequencing and annotation.</title>
        <authorList>
            <consortium name="The Broad Institute Genomics Platform"/>
            <consortium name="The Broad Institute Genome Sequencing Center for Infectious Disease"/>
            <person name="Wu L."/>
            <person name="Ma J."/>
        </authorList>
    </citation>
    <scope>NUCLEOTIDE SEQUENCE [LARGE SCALE GENOMIC DNA]</scope>
    <source>
        <strain evidence="14">JCM 14718</strain>
    </source>
</reference>
<comment type="caution">
    <text evidence="13">The sequence shown here is derived from an EMBL/GenBank/DDBJ whole genome shotgun (WGS) entry which is preliminary data.</text>
</comment>
<evidence type="ECO:0000259" key="12">
    <source>
        <dbReference type="Pfam" id="PF23539"/>
    </source>
</evidence>
<keyword evidence="6 13" id="KW-0418">Kinase</keyword>